<keyword evidence="3" id="KW-1185">Reference proteome</keyword>
<organism evidence="2 3">
    <name type="scientific">Methylobacterium crusticola</name>
    <dbReference type="NCBI Taxonomy" id="1697972"/>
    <lineage>
        <taxon>Bacteria</taxon>
        <taxon>Pseudomonadati</taxon>
        <taxon>Pseudomonadota</taxon>
        <taxon>Alphaproteobacteria</taxon>
        <taxon>Hyphomicrobiales</taxon>
        <taxon>Methylobacteriaceae</taxon>
        <taxon>Methylobacterium</taxon>
    </lineage>
</organism>
<dbReference type="Gene3D" id="3.20.20.140">
    <property type="entry name" value="Metal-dependent hydrolases"/>
    <property type="match status" value="1"/>
</dbReference>
<feature type="domain" description="Amidohydrolase 3" evidence="1">
    <location>
        <begin position="84"/>
        <end position="395"/>
    </location>
</feature>
<sequence>MDLIVRGAQLPENPPGTLVDIGVEAGRIVAVAPDLAAEGETYAADGRLVCAGLVETHIHLDKARLLERCPAEPGRAINPVRYVEAFKPEITEEDVYDRARATLRECLLQGTTRIRSHVEIDPKIGLRGFRAVRALARDHAFAVDLQLCAFPQDGLTDRPGTEALLTEALREGAAAVGGAPRYDADGPAQIRRIFALAREFDVDVDLHLDVGPTADSLDVHLVMDLTERYGLGGRVTVGHMAKLSLMPPDAVAAIARRLSDVGVAVTVLPATDLFLMGRSHDHAVPRGVADANALLRHGVNCSLSSNNVLNPATPYGDCSLIRMANLHANVLQVSQPHDLCECFRMITDRSARLLNLDDYGVAPGNPADLVVIDATAPDRAIAEIRRPLAVFKRGRRTIVCEPARLLE</sequence>
<dbReference type="InterPro" id="IPR011059">
    <property type="entry name" value="Metal-dep_hydrolase_composite"/>
</dbReference>
<protein>
    <submittedName>
        <fullName evidence="2">Cytosine deaminase</fullName>
    </submittedName>
</protein>
<dbReference type="SUPFAM" id="SSF51556">
    <property type="entry name" value="Metallo-dependent hydrolases"/>
    <property type="match status" value="1"/>
</dbReference>
<dbReference type="PANTHER" id="PTHR32027:SF9">
    <property type="entry name" value="BLL3847 PROTEIN"/>
    <property type="match status" value="1"/>
</dbReference>
<dbReference type="SUPFAM" id="SSF51338">
    <property type="entry name" value="Composite domain of metallo-dependent hydrolases"/>
    <property type="match status" value="1"/>
</dbReference>
<comment type="caution">
    <text evidence="2">The sequence shown here is derived from an EMBL/GenBank/DDBJ whole genome shotgun (WGS) entry which is preliminary data.</text>
</comment>
<reference evidence="2" key="2">
    <citation type="submission" date="2021-08" db="EMBL/GenBank/DDBJ databases">
        <authorList>
            <person name="Tani A."/>
            <person name="Ola A."/>
            <person name="Ogura Y."/>
            <person name="Katsura K."/>
            <person name="Hayashi T."/>
        </authorList>
    </citation>
    <scope>NUCLEOTIDE SEQUENCE</scope>
    <source>
        <strain evidence="2">KCTC 52305</strain>
    </source>
</reference>
<dbReference type="Proteomes" id="UP001055167">
    <property type="component" value="Unassembled WGS sequence"/>
</dbReference>
<dbReference type="InterPro" id="IPR013108">
    <property type="entry name" value="Amidohydro_3"/>
</dbReference>
<dbReference type="InterPro" id="IPR032466">
    <property type="entry name" value="Metal_Hydrolase"/>
</dbReference>
<gene>
    <name evidence="2" type="primary">codA_3</name>
    <name evidence="2" type="ORF">OPKNFCMD_5802</name>
</gene>
<reference evidence="2" key="1">
    <citation type="journal article" date="2021" name="Front. Microbiol.">
        <title>Comprehensive Comparative Genomics and Phenotyping of Methylobacterium Species.</title>
        <authorList>
            <person name="Alessa O."/>
            <person name="Ogura Y."/>
            <person name="Fujitani Y."/>
            <person name="Takami H."/>
            <person name="Hayashi T."/>
            <person name="Sahin N."/>
            <person name="Tani A."/>
        </authorList>
    </citation>
    <scope>NUCLEOTIDE SEQUENCE</scope>
    <source>
        <strain evidence="2">KCTC 52305</strain>
    </source>
</reference>
<dbReference type="RefSeq" id="WP_128562356.1">
    <property type="nucleotide sequence ID" value="NZ_BPQH01000024.1"/>
</dbReference>
<dbReference type="CDD" id="cd01293">
    <property type="entry name" value="Bact_CD"/>
    <property type="match status" value="1"/>
</dbReference>
<dbReference type="EMBL" id="BPQH01000024">
    <property type="protein sequence ID" value="GJD53032.1"/>
    <property type="molecule type" value="Genomic_DNA"/>
</dbReference>
<dbReference type="Gene3D" id="2.30.40.10">
    <property type="entry name" value="Urease, subunit C, domain 1"/>
    <property type="match status" value="1"/>
</dbReference>
<name>A0ABQ4R8H6_9HYPH</name>
<proteinExistence type="predicted"/>
<evidence type="ECO:0000313" key="2">
    <source>
        <dbReference type="EMBL" id="GJD53032.1"/>
    </source>
</evidence>
<evidence type="ECO:0000313" key="3">
    <source>
        <dbReference type="Proteomes" id="UP001055167"/>
    </source>
</evidence>
<accession>A0ABQ4R8H6</accession>
<dbReference type="Pfam" id="PF07969">
    <property type="entry name" value="Amidohydro_3"/>
    <property type="match status" value="1"/>
</dbReference>
<dbReference type="PANTHER" id="PTHR32027">
    <property type="entry name" value="CYTOSINE DEAMINASE"/>
    <property type="match status" value="1"/>
</dbReference>
<dbReference type="InterPro" id="IPR052349">
    <property type="entry name" value="Metallo-hydrolase_Enzymes"/>
</dbReference>
<evidence type="ECO:0000259" key="1">
    <source>
        <dbReference type="Pfam" id="PF07969"/>
    </source>
</evidence>